<dbReference type="PANTHER" id="PTHR12305:SF60">
    <property type="entry name" value="PHOSPHATIDYLINOSITOL 3,4,5-TRISPHOSPHATE 3-PHOSPHATASE TPTE2-RELATED"/>
    <property type="match status" value="1"/>
</dbReference>
<feature type="transmembrane region" description="Helical" evidence="2">
    <location>
        <begin position="40"/>
        <end position="67"/>
    </location>
</feature>
<dbReference type="Pfam" id="PF22785">
    <property type="entry name" value="Tc-R-P"/>
    <property type="match status" value="1"/>
</dbReference>
<dbReference type="GO" id="GO:0005829">
    <property type="term" value="C:cytosol"/>
    <property type="evidence" value="ECO:0007669"/>
    <property type="project" value="TreeGrafter"/>
</dbReference>
<reference evidence="5" key="1">
    <citation type="submission" date="2021-04" db="EMBL/GenBank/DDBJ databases">
        <authorList>
            <consortium name="Wellcome Sanger Institute Data Sharing"/>
        </authorList>
    </citation>
    <scope>NUCLEOTIDE SEQUENCE [LARGE SCALE GENOMIC DNA]</scope>
</reference>
<dbReference type="InterPro" id="IPR045102">
    <property type="entry name" value="PTP_VSP_TPTE"/>
</dbReference>
<dbReference type="SMART" id="SM00404">
    <property type="entry name" value="PTPc_motif"/>
    <property type="match status" value="1"/>
</dbReference>
<reference evidence="5" key="3">
    <citation type="submission" date="2025-09" db="UniProtKB">
        <authorList>
            <consortium name="Ensembl"/>
        </authorList>
    </citation>
    <scope>IDENTIFICATION</scope>
</reference>
<dbReference type="PROSITE" id="PS51181">
    <property type="entry name" value="PPASE_TENSIN"/>
    <property type="match status" value="1"/>
</dbReference>
<dbReference type="PANTHER" id="PTHR12305">
    <property type="entry name" value="PHOSPHATASE WITH HOMOLOGY TO TENSIN"/>
    <property type="match status" value="1"/>
</dbReference>
<dbReference type="InterPro" id="IPR000387">
    <property type="entry name" value="Tyr_Pase_dom"/>
</dbReference>
<dbReference type="InterPro" id="IPR016130">
    <property type="entry name" value="Tyr_Pase_AS"/>
</dbReference>
<sequence length="381" mass="43304">SLLPASSFCLLDSHQAANPNNWFLNDFSRRLLDADQTFRIKVFSCSFQVIFGVILILVDFVLVIVDLSLPARSREVGDAIEAVSLLISFFFLVDVLLRVYISENKRRYQKDGFDLDLTYVTDRVIAMSFPSSGKQSFYRNPIREVARFLDTKHEGHYKVYNLCSEKGYDPQFFHYKVERVFIDDHNVPSLEDMLKYTANVREWMSADPKNIIAIHCKGGKGRTGTMICTWLIDSDQFESAQDSLDYFGERRTDKSRSSKFQGVETPSQSRYVGYYEIMKSKFNRQLPPPKSLTIKSIRIHSIAGVGKGDGSDLKVKIILKKELVFQCVCAKQENCTVSLTHSSGHIDSFVEQAINTSLVFKGVPRCGQQCCSHQPAEWACG</sequence>
<dbReference type="GO" id="GO:0016314">
    <property type="term" value="F:phosphatidylinositol-3,4,5-trisphosphate 3-phosphatase activity"/>
    <property type="evidence" value="ECO:0007669"/>
    <property type="project" value="TreeGrafter"/>
</dbReference>
<feature type="domain" description="Phosphatase tensin-type" evidence="4">
    <location>
        <begin position="106"/>
        <end position="282"/>
    </location>
</feature>
<keyword evidence="2" id="KW-1133">Transmembrane helix</keyword>
<dbReference type="InterPro" id="IPR029021">
    <property type="entry name" value="Prot-tyrosine_phosphatase-like"/>
</dbReference>
<dbReference type="InterPro" id="IPR051281">
    <property type="entry name" value="Dual-spec_lipid-protein_phosph"/>
</dbReference>
<evidence type="ECO:0000259" key="4">
    <source>
        <dbReference type="PROSITE" id="PS51181"/>
    </source>
</evidence>
<dbReference type="Gene3D" id="3.90.190.10">
    <property type="entry name" value="Protein tyrosine phosphatase superfamily"/>
    <property type="match status" value="1"/>
</dbReference>
<feature type="domain" description="Tyrosine specific protein phosphatases" evidence="3">
    <location>
        <begin position="191"/>
        <end position="251"/>
    </location>
</feature>
<evidence type="ECO:0000256" key="2">
    <source>
        <dbReference type="SAM" id="Phobius"/>
    </source>
</evidence>
<evidence type="ECO:0000313" key="6">
    <source>
        <dbReference type="Proteomes" id="UP000472265"/>
    </source>
</evidence>
<name>A0A671VPE8_SPAAU</name>
<keyword evidence="2" id="KW-0812">Transmembrane</keyword>
<dbReference type="Proteomes" id="UP000472265">
    <property type="component" value="Chromosome 13"/>
</dbReference>
<dbReference type="CDD" id="cd14510">
    <property type="entry name" value="PTP_VSP_TPTE"/>
    <property type="match status" value="1"/>
</dbReference>
<dbReference type="FunFam" id="3.90.190.10:FF:000053">
    <property type="entry name" value="Phosphatidylinositol 3,4,5-trisphosphate 3-phosphatase TPTE2"/>
    <property type="match status" value="1"/>
</dbReference>
<reference evidence="5" key="2">
    <citation type="submission" date="2025-08" db="UniProtKB">
        <authorList>
            <consortium name="Ensembl"/>
        </authorList>
    </citation>
    <scope>IDENTIFICATION</scope>
</reference>
<dbReference type="InterPro" id="IPR003595">
    <property type="entry name" value="Tyr_Pase_cat"/>
</dbReference>
<evidence type="ECO:0000259" key="3">
    <source>
        <dbReference type="PROSITE" id="PS50056"/>
    </source>
</evidence>
<dbReference type="Ensembl" id="ENSSAUT00010029067.1">
    <property type="protein sequence ID" value="ENSSAUP00010027557.1"/>
    <property type="gene ID" value="ENSSAUG00010011794.1"/>
</dbReference>
<organism evidence="5 6">
    <name type="scientific">Sparus aurata</name>
    <name type="common">Gilthead sea bream</name>
    <dbReference type="NCBI Taxonomy" id="8175"/>
    <lineage>
        <taxon>Eukaryota</taxon>
        <taxon>Metazoa</taxon>
        <taxon>Chordata</taxon>
        <taxon>Craniata</taxon>
        <taxon>Vertebrata</taxon>
        <taxon>Euteleostomi</taxon>
        <taxon>Actinopterygii</taxon>
        <taxon>Neopterygii</taxon>
        <taxon>Teleostei</taxon>
        <taxon>Neoteleostei</taxon>
        <taxon>Acanthomorphata</taxon>
        <taxon>Eupercaria</taxon>
        <taxon>Spariformes</taxon>
        <taxon>Sparidae</taxon>
        <taxon>Sparus</taxon>
    </lineage>
</organism>
<proteinExistence type="predicted"/>
<dbReference type="PROSITE" id="PS50056">
    <property type="entry name" value="TYR_PHOSPHATASE_2"/>
    <property type="match status" value="1"/>
</dbReference>
<dbReference type="Gene3D" id="2.60.40.1110">
    <property type="match status" value="1"/>
</dbReference>
<feature type="transmembrane region" description="Helical" evidence="2">
    <location>
        <begin position="79"/>
        <end position="101"/>
    </location>
</feature>
<dbReference type="PROSITE" id="PS00383">
    <property type="entry name" value="TYR_PHOSPHATASE_1"/>
    <property type="match status" value="1"/>
</dbReference>
<keyword evidence="2" id="KW-0472">Membrane</keyword>
<keyword evidence="1" id="KW-0378">Hydrolase</keyword>
<dbReference type="SUPFAM" id="SSF52799">
    <property type="entry name" value="(Phosphotyrosine protein) phosphatases II"/>
    <property type="match status" value="1"/>
</dbReference>
<evidence type="ECO:0000313" key="5">
    <source>
        <dbReference type="Ensembl" id="ENSSAUP00010027557.1"/>
    </source>
</evidence>
<accession>A0A671VPE8</accession>
<keyword evidence="6" id="KW-1185">Reference proteome</keyword>
<dbReference type="AlphaFoldDB" id="A0A671VPE8"/>
<dbReference type="InterPro" id="IPR029023">
    <property type="entry name" value="Tensin_phosphatase"/>
</dbReference>
<dbReference type="GeneTree" id="ENSGT00940000154335"/>
<protein>
    <submittedName>
        <fullName evidence="5">Transmembrane phosphatase with tensin homology</fullName>
    </submittedName>
</protein>
<evidence type="ECO:0000256" key="1">
    <source>
        <dbReference type="ARBA" id="ARBA00022801"/>
    </source>
</evidence>
<gene>
    <name evidence="5" type="primary">tpte</name>
</gene>